<evidence type="ECO:0000313" key="1">
    <source>
        <dbReference type="EMBL" id="MCB5363213.1"/>
    </source>
</evidence>
<sequence>MLAHGEMPGFPFWSQPQVQWSQPFTAQLWESKLHYLHFKAPWSLERTAAELAHDKLRFQVFTRLPASLLLSGYFMGQHWVAQLSADGKGSTGVISVLLPEPKALKHQSSPGELKALFRLPGHWQVLLHVRQQQEGRLVEQAIYRSAAELTASLVDMRRRLQLAGWKPETREGLQAETWQRSGRKLHWQYRQQQGQVMVFMHYSE</sequence>
<name>A0ABS8CB18_9BURK</name>
<reference evidence="1 2" key="1">
    <citation type="submission" date="2020-07" db="EMBL/GenBank/DDBJ databases">
        <title>Pusillimonas sp. nov., isolated from poultry manure in Taiwan.</title>
        <authorList>
            <person name="Lin S.-Y."/>
            <person name="Tang Y.-S."/>
            <person name="Young C.-C."/>
        </authorList>
    </citation>
    <scope>NUCLEOTIDE SEQUENCE [LARGE SCALE GENOMIC DNA]</scope>
    <source>
        <strain evidence="1 2">CC-YST705</strain>
    </source>
</reference>
<dbReference type="Proteomes" id="UP000776983">
    <property type="component" value="Unassembled WGS sequence"/>
</dbReference>
<accession>A0ABS8CB18</accession>
<comment type="caution">
    <text evidence="1">The sequence shown here is derived from an EMBL/GenBank/DDBJ whole genome shotgun (WGS) entry which is preliminary data.</text>
</comment>
<proteinExistence type="predicted"/>
<dbReference type="RefSeq" id="WP_226953489.1">
    <property type="nucleotide sequence ID" value="NZ_JACDXW010000002.1"/>
</dbReference>
<gene>
    <name evidence="1" type="ORF">H0484_05510</name>
</gene>
<protein>
    <submittedName>
        <fullName evidence="1">Uncharacterized protein</fullName>
    </submittedName>
</protein>
<evidence type="ECO:0000313" key="2">
    <source>
        <dbReference type="Proteomes" id="UP000776983"/>
    </source>
</evidence>
<organism evidence="1 2">
    <name type="scientific">Mesopusillimonas faecipullorum</name>
    <dbReference type="NCBI Taxonomy" id="2755040"/>
    <lineage>
        <taxon>Bacteria</taxon>
        <taxon>Pseudomonadati</taxon>
        <taxon>Pseudomonadota</taxon>
        <taxon>Betaproteobacteria</taxon>
        <taxon>Burkholderiales</taxon>
        <taxon>Alcaligenaceae</taxon>
        <taxon>Mesopusillimonas</taxon>
    </lineage>
</organism>
<keyword evidence="2" id="KW-1185">Reference proteome</keyword>
<dbReference type="EMBL" id="JACDXW010000002">
    <property type="protein sequence ID" value="MCB5363213.1"/>
    <property type="molecule type" value="Genomic_DNA"/>
</dbReference>